<dbReference type="AlphaFoldDB" id="A0AAV1IAL4"/>
<evidence type="ECO:0000259" key="1">
    <source>
        <dbReference type="Pfam" id="PF23643"/>
    </source>
</evidence>
<evidence type="ECO:0000313" key="2">
    <source>
        <dbReference type="EMBL" id="CAK0784253.1"/>
    </source>
</evidence>
<reference evidence="2 3" key="1">
    <citation type="submission" date="2023-10" db="EMBL/GenBank/DDBJ databases">
        <authorList>
            <person name="Maclean D."/>
            <person name="Macfadyen A."/>
        </authorList>
    </citation>
    <scope>NUCLEOTIDE SEQUENCE [LARGE SCALE GENOMIC DNA]</scope>
</reference>
<feature type="domain" description="Trafficking protein particle complex subunit 13 C-terminal" evidence="1">
    <location>
        <begin position="4"/>
        <end position="93"/>
    </location>
</feature>
<keyword evidence="3" id="KW-1185">Reference proteome</keyword>
<comment type="caution">
    <text evidence="2">The sequence shown here is derived from an EMBL/GenBank/DDBJ whole genome shotgun (WGS) entry which is preliminary data.</text>
</comment>
<proteinExistence type="predicted"/>
<accession>A0AAV1IAL4</accession>
<dbReference type="EMBL" id="CAUYUE010000010">
    <property type="protein sequence ID" value="CAK0784253.1"/>
    <property type="molecule type" value="Genomic_DNA"/>
</dbReference>
<dbReference type="Pfam" id="PF23643">
    <property type="entry name" value="TRAPPC13_C"/>
    <property type="match status" value="1"/>
</dbReference>
<sequence length="106" mass="11430">MGMQNIELEQPFTADLQVHNASGNPVEDLILSLPAEEIPGLGMRLKGLPGDVHGELQPSQSKTIQCDFLPLHEGLVRFPLLQLMSSADGRIHDVLAEDAYVTAGGE</sequence>
<gene>
    <name evidence="2" type="ORF">CVIRNUC_007457</name>
</gene>
<evidence type="ECO:0000313" key="3">
    <source>
        <dbReference type="Proteomes" id="UP001314263"/>
    </source>
</evidence>
<organism evidence="2 3">
    <name type="scientific">Coccomyxa viridis</name>
    <dbReference type="NCBI Taxonomy" id="1274662"/>
    <lineage>
        <taxon>Eukaryota</taxon>
        <taxon>Viridiplantae</taxon>
        <taxon>Chlorophyta</taxon>
        <taxon>core chlorophytes</taxon>
        <taxon>Trebouxiophyceae</taxon>
        <taxon>Trebouxiophyceae incertae sedis</taxon>
        <taxon>Coccomyxaceae</taxon>
        <taxon>Coccomyxa</taxon>
    </lineage>
</organism>
<dbReference type="InterPro" id="IPR055428">
    <property type="entry name" value="TRAPPC13_C"/>
</dbReference>
<protein>
    <recommendedName>
        <fullName evidence="1">Trafficking protein particle complex subunit 13 C-terminal domain-containing protein</fullName>
    </recommendedName>
</protein>
<dbReference type="Proteomes" id="UP001314263">
    <property type="component" value="Unassembled WGS sequence"/>
</dbReference>
<name>A0AAV1IAL4_9CHLO</name>